<proteinExistence type="predicted"/>
<accession>A0A0F9F5D1</accession>
<organism evidence="1">
    <name type="scientific">marine sediment metagenome</name>
    <dbReference type="NCBI Taxonomy" id="412755"/>
    <lineage>
        <taxon>unclassified sequences</taxon>
        <taxon>metagenomes</taxon>
        <taxon>ecological metagenomes</taxon>
    </lineage>
</organism>
<protein>
    <submittedName>
        <fullName evidence="1">Uncharacterized protein</fullName>
    </submittedName>
</protein>
<name>A0A0F9F5D1_9ZZZZ</name>
<gene>
    <name evidence="1" type="ORF">LCGC14_2072250</name>
</gene>
<comment type="caution">
    <text evidence="1">The sequence shown here is derived from an EMBL/GenBank/DDBJ whole genome shotgun (WGS) entry which is preliminary data.</text>
</comment>
<evidence type="ECO:0000313" key="1">
    <source>
        <dbReference type="EMBL" id="KKL73701.1"/>
    </source>
</evidence>
<reference evidence="1" key="1">
    <citation type="journal article" date="2015" name="Nature">
        <title>Complex archaea that bridge the gap between prokaryotes and eukaryotes.</title>
        <authorList>
            <person name="Spang A."/>
            <person name="Saw J.H."/>
            <person name="Jorgensen S.L."/>
            <person name="Zaremba-Niedzwiedzka K."/>
            <person name="Martijn J."/>
            <person name="Lind A.E."/>
            <person name="van Eijk R."/>
            <person name="Schleper C."/>
            <person name="Guy L."/>
            <person name="Ettema T.J."/>
        </authorList>
    </citation>
    <scope>NUCLEOTIDE SEQUENCE</scope>
</reference>
<sequence>MKVGTNLFRSGKWVIRSREYERSVIIHECGGKSTTYTLSSVYHWPSGGYKHEKLWICTLCQTKATEDIITVWLMLNWEKLHGNI</sequence>
<dbReference type="AlphaFoldDB" id="A0A0F9F5D1"/>
<dbReference type="EMBL" id="LAZR01024880">
    <property type="protein sequence ID" value="KKL73701.1"/>
    <property type="molecule type" value="Genomic_DNA"/>
</dbReference>